<comment type="caution">
    <text evidence="2">The sequence shown here is derived from an EMBL/GenBank/DDBJ whole genome shotgun (WGS) entry which is preliminary data.</text>
</comment>
<evidence type="ECO:0000313" key="3">
    <source>
        <dbReference type="Proteomes" id="UP000093523"/>
    </source>
</evidence>
<dbReference type="RefSeq" id="WP_017023336.1">
    <property type="nucleotide sequence ID" value="NZ_CAWMPN010000015.1"/>
</dbReference>
<dbReference type="STRING" id="688.A6E04_16460"/>
<proteinExistence type="predicted"/>
<gene>
    <name evidence="2" type="ORF">A6E04_16460</name>
</gene>
<feature type="signal peptide" evidence="1">
    <location>
        <begin position="1"/>
        <end position="20"/>
    </location>
</feature>
<evidence type="ECO:0000313" key="2">
    <source>
        <dbReference type="EMBL" id="OCH19616.1"/>
    </source>
</evidence>
<protein>
    <recommendedName>
        <fullName evidence="4">Outer membrane protein beta-barrel domain-containing protein</fullName>
    </recommendedName>
</protein>
<evidence type="ECO:0000256" key="1">
    <source>
        <dbReference type="SAM" id="SignalP"/>
    </source>
</evidence>
<organism evidence="2 3">
    <name type="scientific">Aliivibrio logei</name>
    <name type="common">Vibrio logei</name>
    <dbReference type="NCBI Taxonomy" id="688"/>
    <lineage>
        <taxon>Bacteria</taxon>
        <taxon>Pseudomonadati</taxon>
        <taxon>Pseudomonadota</taxon>
        <taxon>Gammaproteobacteria</taxon>
        <taxon>Vibrionales</taxon>
        <taxon>Vibrionaceae</taxon>
        <taxon>Aliivibrio</taxon>
    </lineage>
</organism>
<dbReference type="EMBL" id="MAJU01000015">
    <property type="protein sequence ID" value="OCH19616.1"/>
    <property type="molecule type" value="Genomic_DNA"/>
</dbReference>
<feature type="chain" id="PRO_5008632267" description="Outer membrane protein beta-barrel domain-containing protein" evidence="1">
    <location>
        <begin position="21"/>
        <end position="218"/>
    </location>
</feature>
<evidence type="ECO:0008006" key="4">
    <source>
        <dbReference type="Google" id="ProtNLM"/>
    </source>
</evidence>
<keyword evidence="1" id="KW-0732">Signal</keyword>
<sequence>MKYITLSFFLISLTPFYSNAKETVQNHDDVDMSDPMSVYTGGDIKAGDKGLGGSLQFSVGQHNWAAMGKIEGTNNFETYRARIFVPNKKTGTGIYIDSGKDDHIDGLSSNYATVGLLQVIPINKKLKLYAGITYGKSWESNHLYKDTNLINTQIYAKYNINDKFFILASPQYQYGLNGEEFRDFYAELNVGYKIDKSNVILFTGSTDEQTWITYKFKI</sequence>
<reference evidence="2 3" key="1">
    <citation type="submission" date="2016-06" db="EMBL/GenBank/DDBJ databases">
        <authorList>
            <person name="Kjaerup R.B."/>
            <person name="Dalgaard T.S."/>
            <person name="Juul-Madsen H.R."/>
        </authorList>
    </citation>
    <scope>NUCLEOTIDE SEQUENCE [LARGE SCALE GENOMIC DNA]</scope>
    <source>
        <strain evidence="2 3">1S159</strain>
    </source>
</reference>
<name>A0A1B9NWM9_ALILO</name>
<dbReference type="OrthoDB" id="6256879at2"/>
<dbReference type="AlphaFoldDB" id="A0A1B9NWM9"/>
<dbReference type="Proteomes" id="UP000093523">
    <property type="component" value="Unassembled WGS sequence"/>
</dbReference>
<accession>A0A1B9NWM9</accession>